<dbReference type="EMBL" id="CABITT030000004">
    <property type="protein sequence ID" value="VVB03006.1"/>
    <property type="molecule type" value="Genomic_DNA"/>
</dbReference>
<dbReference type="InterPro" id="IPR015915">
    <property type="entry name" value="Kelch-typ_b-propeller"/>
</dbReference>
<dbReference type="PANTHER" id="PTHR24414:SF143">
    <property type="entry name" value="F-BOX DOMAIN-CONTAINING PROTEIN"/>
    <property type="match status" value="1"/>
</dbReference>
<protein>
    <recommendedName>
        <fullName evidence="1">FKB95-like N-terminal Kelch domain-containing protein</fullName>
    </recommendedName>
</protein>
<gene>
    <name evidence="2" type="ORF">ANE_LOCUS13450</name>
</gene>
<evidence type="ECO:0000313" key="3">
    <source>
        <dbReference type="Proteomes" id="UP000489600"/>
    </source>
</evidence>
<comment type="caution">
    <text evidence="2">The sequence shown here is derived from an EMBL/GenBank/DDBJ whole genome shotgun (WGS) entry which is preliminary data.</text>
</comment>
<dbReference type="SUPFAM" id="SSF117281">
    <property type="entry name" value="Kelch motif"/>
    <property type="match status" value="1"/>
</dbReference>
<feature type="domain" description="FKB95-like N-terminal Kelch" evidence="1">
    <location>
        <begin position="3"/>
        <end position="115"/>
    </location>
</feature>
<organism evidence="2 3">
    <name type="scientific">Arabis nemorensis</name>
    <dbReference type="NCBI Taxonomy" id="586526"/>
    <lineage>
        <taxon>Eukaryota</taxon>
        <taxon>Viridiplantae</taxon>
        <taxon>Streptophyta</taxon>
        <taxon>Embryophyta</taxon>
        <taxon>Tracheophyta</taxon>
        <taxon>Spermatophyta</taxon>
        <taxon>Magnoliopsida</taxon>
        <taxon>eudicotyledons</taxon>
        <taxon>Gunneridae</taxon>
        <taxon>Pentapetalae</taxon>
        <taxon>rosids</taxon>
        <taxon>malvids</taxon>
        <taxon>Brassicales</taxon>
        <taxon>Brassicaceae</taxon>
        <taxon>Arabideae</taxon>
        <taxon>Arabis</taxon>
    </lineage>
</organism>
<reference evidence="2" key="1">
    <citation type="submission" date="2019-07" db="EMBL/GenBank/DDBJ databases">
        <authorList>
            <person name="Dittberner H."/>
        </authorList>
    </citation>
    <scope>NUCLEOTIDE SEQUENCE [LARGE SCALE GENOMIC DNA]</scope>
</reference>
<keyword evidence="3" id="KW-1185">Reference proteome</keyword>
<dbReference type="Gene3D" id="2.120.10.80">
    <property type="entry name" value="Kelch-type beta propeller"/>
    <property type="match status" value="1"/>
</dbReference>
<name>A0A565BN54_9BRAS</name>
<dbReference type="Proteomes" id="UP000489600">
    <property type="component" value="Unassembled WGS sequence"/>
</dbReference>
<dbReference type="Pfam" id="PF25210">
    <property type="entry name" value="Kelch_FKB95"/>
    <property type="match status" value="1"/>
</dbReference>
<evidence type="ECO:0000259" key="1">
    <source>
        <dbReference type="Pfam" id="PF25210"/>
    </source>
</evidence>
<dbReference type="InterPro" id="IPR057499">
    <property type="entry name" value="Kelch_FKB95"/>
</dbReference>
<dbReference type="InterPro" id="IPR050354">
    <property type="entry name" value="F-box/kelch-repeat_ARATH"/>
</dbReference>
<dbReference type="AlphaFoldDB" id="A0A565BN54"/>
<dbReference type="OrthoDB" id="1564273at2759"/>
<sequence length="115" mass="13069">MFSSLTVTVDSEIYFIGTELWILDTRSGKLRQGPIMQKSLSASSRSTVGVVDGKIYVIDEVENGEIHEEVFDLESQTWKVDGVHVPDEKVNSRWMMKSCVTLEGKVYAMEYHDSF</sequence>
<dbReference type="PANTHER" id="PTHR24414">
    <property type="entry name" value="F-BOX/KELCH-REPEAT PROTEIN SKIP4"/>
    <property type="match status" value="1"/>
</dbReference>
<accession>A0A565BN54</accession>
<proteinExistence type="predicted"/>
<evidence type="ECO:0000313" key="2">
    <source>
        <dbReference type="EMBL" id="VVB03006.1"/>
    </source>
</evidence>